<dbReference type="VEuPathDB" id="FungiDB:BDV34DRAFT_191371"/>
<sequence length="62" mass="7019">MGGRWATLSGFLLVIYLDGLQEPYFLLMPALQLLLGSVLVVCMIQPRLGEGSDCLWPLWYNF</sequence>
<gene>
    <name evidence="2" type="ORF">BDV34DRAFT_191371</name>
</gene>
<evidence type="ECO:0000313" key="3">
    <source>
        <dbReference type="Proteomes" id="UP000326532"/>
    </source>
</evidence>
<dbReference type="EMBL" id="ML734954">
    <property type="protein sequence ID" value="KAB8207925.1"/>
    <property type="molecule type" value="Genomic_DNA"/>
</dbReference>
<protein>
    <submittedName>
        <fullName evidence="2">Uncharacterized protein</fullName>
    </submittedName>
</protein>
<keyword evidence="3" id="KW-1185">Reference proteome</keyword>
<accession>A0A5N6DS55</accession>
<organism evidence="2 3">
    <name type="scientific">Aspergillus parasiticus</name>
    <dbReference type="NCBI Taxonomy" id="5067"/>
    <lineage>
        <taxon>Eukaryota</taxon>
        <taxon>Fungi</taxon>
        <taxon>Dikarya</taxon>
        <taxon>Ascomycota</taxon>
        <taxon>Pezizomycotina</taxon>
        <taxon>Eurotiomycetes</taxon>
        <taxon>Eurotiomycetidae</taxon>
        <taxon>Eurotiales</taxon>
        <taxon>Aspergillaceae</taxon>
        <taxon>Aspergillus</taxon>
        <taxon>Aspergillus subgen. Circumdati</taxon>
    </lineage>
</organism>
<evidence type="ECO:0000256" key="1">
    <source>
        <dbReference type="SAM" id="Phobius"/>
    </source>
</evidence>
<proteinExistence type="predicted"/>
<keyword evidence="1" id="KW-0472">Membrane</keyword>
<dbReference type="Proteomes" id="UP000326532">
    <property type="component" value="Unassembled WGS sequence"/>
</dbReference>
<evidence type="ECO:0000313" key="2">
    <source>
        <dbReference type="EMBL" id="KAB8207925.1"/>
    </source>
</evidence>
<keyword evidence="1" id="KW-1133">Transmembrane helix</keyword>
<name>A0A5N6DS55_ASPPA</name>
<reference evidence="2 3" key="1">
    <citation type="submission" date="2019-04" db="EMBL/GenBank/DDBJ databases">
        <title>Fungal friends and foes A comparative genomics study of 23 Aspergillus species from section Flavi.</title>
        <authorList>
            <consortium name="DOE Joint Genome Institute"/>
            <person name="Kjaerbolling I."/>
            <person name="Vesth T.C."/>
            <person name="Frisvad J.C."/>
            <person name="Nybo J.L."/>
            <person name="Theobald S."/>
            <person name="Kildgaard S."/>
            <person name="Petersen T.I."/>
            <person name="Kuo A."/>
            <person name="Sato A."/>
            <person name="Lyhne E.K."/>
            <person name="Kogle M.E."/>
            <person name="Wiebenga A."/>
            <person name="Kun R.S."/>
            <person name="Lubbers R.J."/>
            <person name="Makela M.R."/>
            <person name="Barry K."/>
            <person name="Chovatia M."/>
            <person name="Clum A."/>
            <person name="Daum C."/>
            <person name="Haridas S."/>
            <person name="He G."/>
            <person name="LaButti K."/>
            <person name="Lipzen A."/>
            <person name="Mondo S."/>
            <person name="Pangilinan J."/>
            <person name="Riley R."/>
            <person name="Salamov A."/>
            <person name="Simmons B.A."/>
            <person name="Magnuson J.K."/>
            <person name="Henrissat B."/>
            <person name="Mortensen U.H."/>
            <person name="Larsen T.O."/>
            <person name="De vries R.P."/>
            <person name="Grigoriev I.V."/>
            <person name="Machida M."/>
            <person name="Baker S.E."/>
            <person name="Andersen M.R."/>
        </authorList>
    </citation>
    <scope>NUCLEOTIDE SEQUENCE [LARGE SCALE GENOMIC DNA]</scope>
    <source>
        <strain evidence="2 3">CBS 117618</strain>
    </source>
</reference>
<feature type="transmembrane region" description="Helical" evidence="1">
    <location>
        <begin position="24"/>
        <end position="44"/>
    </location>
</feature>
<keyword evidence="1" id="KW-0812">Transmembrane</keyword>
<dbReference type="AlphaFoldDB" id="A0A5N6DS55"/>